<dbReference type="InterPro" id="IPR001810">
    <property type="entry name" value="F-box_dom"/>
</dbReference>
<evidence type="ECO:0000259" key="2">
    <source>
        <dbReference type="Pfam" id="PF12937"/>
    </source>
</evidence>
<name>A0A9P8A3R1_MORAP</name>
<feature type="compositionally biased region" description="Low complexity" evidence="1">
    <location>
        <begin position="1347"/>
        <end position="1369"/>
    </location>
</feature>
<feature type="compositionally biased region" description="Polar residues" evidence="1">
    <location>
        <begin position="1435"/>
        <end position="1449"/>
    </location>
</feature>
<feature type="compositionally biased region" description="Basic and acidic residues" evidence="1">
    <location>
        <begin position="1308"/>
        <end position="1320"/>
    </location>
</feature>
<feature type="region of interest" description="Disordered" evidence="1">
    <location>
        <begin position="1129"/>
        <end position="1150"/>
    </location>
</feature>
<reference evidence="3" key="1">
    <citation type="submission" date="2021-07" db="EMBL/GenBank/DDBJ databases">
        <title>Draft genome of Mortierella alpina, strain LL118, isolated from an aspen leaf litter sample.</title>
        <authorList>
            <person name="Yang S."/>
            <person name="Vinatzer B.A."/>
        </authorList>
    </citation>
    <scope>NUCLEOTIDE SEQUENCE</scope>
    <source>
        <strain evidence="3">LL118</strain>
    </source>
</reference>
<proteinExistence type="predicted"/>
<dbReference type="Proteomes" id="UP000717515">
    <property type="component" value="Unassembled WGS sequence"/>
</dbReference>
<feature type="region of interest" description="Disordered" evidence="1">
    <location>
        <begin position="1295"/>
        <end position="1320"/>
    </location>
</feature>
<accession>A0A9P8A3R1</accession>
<evidence type="ECO:0000313" key="3">
    <source>
        <dbReference type="EMBL" id="KAG9322216.1"/>
    </source>
</evidence>
<feature type="region of interest" description="Disordered" evidence="1">
    <location>
        <begin position="1581"/>
        <end position="1620"/>
    </location>
</feature>
<feature type="compositionally biased region" description="Low complexity" evidence="1">
    <location>
        <begin position="715"/>
        <end position="728"/>
    </location>
</feature>
<organism evidence="3 4">
    <name type="scientific">Mortierella alpina</name>
    <name type="common">Oleaginous fungus</name>
    <name type="synonym">Mortierella renispora</name>
    <dbReference type="NCBI Taxonomy" id="64518"/>
    <lineage>
        <taxon>Eukaryota</taxon>
        <taxon>Fungi</taxon>
        <taxon>Fungi incertae sedis</taxon>
        <taxon>Mucoromycota</taxon>
        <taxon>Mortierellomycotina</taxon>
        <taxon>Mortierellomycetes</taxon>
        <taxon>Mortierellales</taxon>
        <taxon>Mortierellaceae</taxon>
        <taxon>Mortierella</taxon>
    </lineage>
</organism>
<dbReference type="EMBL" id="JAIFTL010000159">
    <property type="protein sequence ID" value="KAG9322216.1"/>
    <property type="molecule type" value="Genomic_DNA"/>
</dbReference>
<feature type="region of interest" description="Disordered" evidence="1">
    <location>
        <begin position="596"/>
        <end position="659"/>
    </location>
</feature>
<dbReference type="Gene3D" id="3.80.10.10">
    <property type="entry name" value="Ribonuclease Inhibitor"/>
    <property type="match status" value="2"/>
</dbReference>
<feature type="compositionally biased region" description="Low complexity" evidence="1">
    <location>
        <begin position="604"/>
        <end position="648"/>
    </location>
</feature>
<gene>
    <name evidence="3" type="ORF">KVV02_005165</name>
</gene>
<feature type="region of interest" description="Disordered" evidence="1">
    <location>
        <begin position="1435"/>
        <end position="1464"/>
    </location>
</feature>
<feature type="region of interest" description="Disordered" evidence="1">
    <location>
        <begin position="508"/>
        <end position="527"/>
    </location>
</feature>
<feature type="domain" description="F-box" evidence="2">
    <location>
        <begin position="325"/>
        <end position="367"/>
    </location>
</feature>
<feature type="region of interest" description="Disordered" evidence="1">
    <location>
        <begin position="703"/>
        <end position="728"/>
    </location>
</feature>
<dbReference type="SUPFAM" id="SSF81383">
    <property type="entry name" value="F-box domain"/>
    <property type="match status" value="1"/>
</dbReference>
<dbReference type="SUPFAM" id="SSF52047">
    <property type="entry name" value="RNI-like"/>
    <property type="match status" value="1"/>
</dbReference>
<dbReference type="InterPro" id="IPR036047">
    <property type="entry name" value="F-box-like_dom_sf"/>
</dbReference>
<feature type="compositionally biased region" description="Acidic residues" evidence="1">
    <location>
        <begin position="1298"/>
        <end position="1307"/>
    </location>
</feature>
<dbReference type="Pfam" id="PF12937">
    <property type="entry name" value="F-box-like"/>
    <property type="match status" value="1"/>
</dbReference>
<dbReference type="InterPro" id="IPR032675">
    <property type="entry name" value="LRR_dom_sf"/>
</dbReference>
<comment type="caution">
    <text evidence="3">The sequence shown here is derived from an EMBL/GenBank/DDBJ whole genome shotgun (WGS) entry which is preliminary data.</text>
</comment>
<feature type="region of interest" description="Disordered" evidence="1">
    <location>
        <begin position="1340"/>
        <end position="1369"/>
    </location>
</feature>
<evidence type="ECO:0000313" key="4">
    <source>
        <dbReference type="Proteomes" id="UP000717515"/>
    </source>
</evidence>
<protein>
    <recommendedName>
        <fullName evidence="2">F-box domain-containing protein</fullName>
    </recommendedName>
</protein>
<sequence length="1640" mass="180544">MDTINRSKAAILYRTKFEAANCRATIWLLKLLDKIVITLDHQTTRTEPNEIILLPIRLLQERINDLRARLEQLMTAEDTQNECPSIQTQKYIRLAELAHLERIKLAELARLERIRLAELARLERVRLVELTHQERLAELAHLELAQPTDKHTNKSSKSSKISKIIIIVMSINDVAALMRSQEQVRDILSIEYEAQQDKAQKKKSAQMGPVNKRDIHIQTLWVQANGSLENFLELLRQAHQQVLGNIHSLCSAVKQGPTTPNGWDMDIVDADPYLTASKRKAQQQSISFFEDDMDDPPIEVPRPGLVMAPQTALGYYRHSYGNNQLLPMDLLIQIFMHLSMHPQDLFNCALATRHWTQPALQELYRHPWTYLFTYQFDTESRIMDKHGSMLLLRTLFQGCMDPSKTAFPYASFARSVNLKWVHDTFDLPEVDIQTLTGFRWTRNEAPKDFLIRHLLANRPYLSDFVHCHTPRLPRCLFAHMTATTMNPFEDELDGTDADTQAIVTTVNDEPTALGPPTQGPTASEAAAEGEISSIAHVYNSASAATQAAFLSTIQGAMQGVMQSVAEDEAMLGPDESLLTTPFSLPAQQPIATAMPYAHPTLSNSPTTESSISDPSSQQQEQIPIIDAASEDSSALLSSEPSQSPSSAATPMLTPAQTQVTAVDGVTPQEIEQVETSDTSEPIHLDSSEDNAAALLELPSQEVAEEANDQDGATVSSTGTTLPSTSTTLSSLNGIAPPYGFQQPYSAASTQLHSRASTSSSPGSSSRQFLATWPLTKEQTHSLVYLDLRYAVVSDTLIMSLSLNCRKIESLKVATHLQHFPHSYSVTDHALSCLVAAQYSLRLVHVENHREISQGHELVRTIDTLARLHGESLENLVLKSHDFQNCRLAELGKACKKLAKFSAPGGMHLFREEVLGLTEACKLTLEHLDFSNSDIETDCLMTVMKGLSTPVAARGVLKALVLLGMEDTLNQETCQAIGDYGSGLDCFRLDILESEAKDVALMLSRPCALNLRVLTLGCHDVHGDLANDILEQIALNCRNVELLDVNHWQFSATVIEGVLRDCGMLRYLNVSYTDISEDTAQVMCRCLGEIKEIIVPTGPVALDSLLTPLPAISQTDSRMQTPAFVGPNDGTGVLESAPTHQDSAERSLPSTEDDAILQDEAVGVMDDERVVEMLRKRGIDMRPKDGGDDEEGDEYMDTNMDDGQQFVTPIHSANDGGKKQSQMGLVHHQAHAMDLRTIMNLDLDEALDMDLSMGMDEATGMDLDMRLDLQRYHCNFSYVDEEDEEETRDILTEDVEMHQDDEEYGDEGEQSRSKEPKGKEVYVDREVDRCYGADGTASFSTTQGLNLSSSYGSTSSASSSSSSSSSSSPSKSLEVLLHRALSEVQEPIPCTPLLPPLPIPSRQNVDDDNDDACGQYAMAVGSSISGEPCTSTTLGLPQMPDSSHSDSSQPCLELESAHTSSTPISGSSMLASVAAGSREILTPMLSNEASTKESIVDNKDLDWTTESRLEQVNVECCSQLSHATMVKIKSLAATRQASLVTRQGRKKSRMWVENEHDMMMTRLAVERGPELPPERLRTRIGQDVGHAPASSESVVRREGDAGSSTEIVQPASAVEPVQEESTLSAEEVIVANLMAEVQVVV</sequence>
<evidence type="ECO:0000256" key="1">
    <source>
        <dbReference type="SAM" id="MobiDB-lite"/>
    </source>
</evidence>